<feature type="transmembrane region" description="Helical" evidence="18">
    <location>
        <begin position="114"/>
        <end position="136"/>
    </location>
</feature>
<comment type="function">
    <text evidence="18">Core subunit of the mitochondrial membrane respiratory chain NADH dehydrogenase (Complex I) which catalyzes electron transfer from NADH through the respiratory chain, using ubiquinone as an electron acceptor. Essential for the catalytic activity and assembly of complex I.</text>
</comment>
<evidence type="ECO:0000256" key="9">
    <source>
        <dbReference type="ARBA" id="ARBA00022792"/>
    </source>
</evidence>
<proteinExistence type="inferred from homology"/>
<organism evidence="20">
    <name type="scientific">Metacrangonyx longipes</name>
    <dbReference type="NCBI Taxonomy" id="510302"/>
    <lineage>
        <taxon>Eukaryota</taxon>
        <taxon>Metazoa</taxon>
        <taxon>Ecdysozoa</taxon>
        <taxon>Arthropoda</taxon>
        <taxon>Crustacea</taxon>
        <taxon>Multicrustacea</taxon>
        <taxon>Malacostraca</taxon>
        <taxon>Eumalacostraca</taxon>
        <taxon>Peracarida</taxon>
        <taxon>Amphipoda</taxon>
        <taxon>Senticaudata</taxon>
        <taxon>Hadziida</taxon>
        <taxon>Hadzioidea</taxon>
        <taxon>Metacrangonyctidae</taxon>
        <taxon>Metacrangonyx</taxon>
    </lineage>
</organism>
<evidence type="ECO:0000256" key="11">
    <source>
        <dbReference type="ARBA" id="ARBA00022982"/>
    </source>
</evidence>
<evidence type="ECO:0000256" key="14">
    <source>
        <dbReference type="ARBA" id="ARBA00023075"/>
    </source>
</evidence>
<evidence type="ECO:0000256" key="8">
    <source>
        <dbReference type="ARBA" id="ARBA00022692"/>
    </source>
</evidence>
<evidence type="ECO:0000256" key="15">
    <source>
        <dbReference type="ARBA" id="ARBA00023128"/>
    </source>
</evidence>
<evidence type="ECO:0000256" key="3">
    <source>
        <dbReference type="ARBA" id="ARBA00007012"/>
    </source>
</evidence>
<evidence type="ECO:0000259" key="19">
    <source>
        <dbReference type="Pfam" id="PF00361"/>
    </source>
</evidence>
<evidence type="ECO:0000256" key="16">
    <source>
        <dbReference type="ARBA" id="ARBA00023136"/>
    </source>
</evidence>
<feature type="transmembrane region" description="Helical" evidence="18">
    <location>
        <begin position="229"/>
        <end position="252"/>
    </location>
</feature>
<feature type="transmembrane region" description="Helical" evidence="18">
    <location>
        <begin position="84"/>
        <end position="102"/>
    </location>
</feature>
<comment type="subcellular location">
    <subcellularLocation>
        <location evidence="2 18">Mitochondrion inner membrane</location>
        <topology evidence="2 18">Multi-pass membrane protein</topology>
    </subcellularLocation>
</comment>
<dbReference type="PRINTS" id="PR01436">
    <property type="entry name" value="NADHDHGNASE2"/>
</dbReference>
<evidence type="ECO:0000256" key="7">
    <source>
        <dbReference type="ARBA" id="ARBA00022660"/>
    </source>
</evidence>
<evidence type="ECO:0000256" key="17">
    <source>
        <dbReference type="ARBA" id="ARBA00049551"/>
    </source>
</evidence>
<geneLocation type="mitochondrion" evidence="20"/>
<keyword evidence="6" id="KW-0813">Transport</keyword>
<gene>
    <name evidence="20" type="primary">nad2</name>
</gene>
<keyword evidence="11 18" id="KW-0249">Electron transport</keyword>
<feature type="transmembrane region" description="Helical" evidence="18">
    <location>
        <begin position="142"/>
        <end position="164"/>
    </location>
</feature>
<dbReference type="GO" id="GO:0005743">
    <property type="term" value="C:mitochondrial inner membrane"/>
    <property type="evidence" value="ECO:0007669"/>
    <property type="project" value="UniProtKB-SubCell"/>
</dbReference>
<reference evidence="20" key="2">
    <citation type="submission" date="2012-06" db="EMBL/GenBank/DDBJ databases">
        <authorList>
            <person name="Fan L."/>
        </authorList>
    </citation>
    <scope>NUCLEOTIDE SEQUENCE</scope>
</reference>
<comment type="function">
    <text evidence="1">Core subunit of the mitochondrial membrane respiratory chain NADH dehydrogenase (Complex I) that is believed to belong to the minimal assembly required for catalysis. Complex I functions in the transfer of electrons from NADH to the respiratory chain. The immediate electron acceptor for the enzyme is believed to be ubiquinone.</text>
</comment>
<dbReference type="EMBL" id="HE861923">
    <property type="protein sequence ID" value="CCI71911.1"/>
    <property type="molecule type" value="Genomic_DNA"/>
</dbReference>
<accession>K7ZWM9</accession>
<evidence type="ECO:0000256" key="13">
    <source>
        <dbReference type="ARBA" id="ARBA00023027"/>
    </source>
</evidence>
<dbReference type="GO" id="GO:0008137">
    <property type="term" value="F:NADH dehydrogenase (ubiquinone) activity"/>
    <property type="evidence" value="ECO:0007669"/>
    <property type="project" value="UniProtKB-EC"/>
</dbReference>
<dbReference type="GO" id="GO:0006120">
    <property type="term" value="P:mitochondrial electron transport, NADH to ubiquinone"/>
    <property type="evidence" value="ECO:0007669"/>
    <property type="project" value="InterPro"/>
</dbReference>
<feature type="transmembrane region" description="Helical" evidence="18">
    <location>
        <begin position="309"/>
        <end position="329"/>
    </location>
</feature>
<keyword evidence="12 18" id="KW-1133">Transmembrane helix</keyword>
<feature type="domain" description="NADH:quinone oxidoreductase/Mrp antiporter transmembrane" evidence="19">
    <location>
        <begin position="25"/>
        <end position="81"/>
    </location>
</feature>
<reference evidence="20" key="1">
    <citation type="journal article" date="2012" name="Curr. Biol.">
        <title>Mitogenomic phylogenetic analysis supports continental-scale vicariance in subterranean thalassoid crustaceans.</title>
        <authorList>
            <person name="Bauza-Ribot M.M."/>
            <person name="Juan C."/>
            <person name="Nardi F."/>
            <person name="Oromi P."/>
            <person name="Pons J."/>
            <person name="Jaume D."/>
        </authorList>
    </citation>
    <scope>NUCLEOTIDE SEQUENCE</scope>
</reference>
<keyword evidence="9 18" id="KW-0999">Mitochondrion inner membrane</keyword>
<evidence type="ECO:0000256" key="6">
    <source>
        <dbReference type="ARBA" id="ARBA00022448"/>
    </source>
</evidence>
<evidence type="ECO:0000256" key="10">
    <source>
        <dbReference type="ARBA" id="ARBA00022967"/>
    </source>
</evidence>
<dbReference type="PANTHER" id="PTHR46552:SF1">
    <property type="entry name" value="NADH-UBIQUINONE OXIDOREDUCTASE CHAIN 2"/>
    <property type="match status" value="1"/>
</dbReference>
<evidence type="ECO:0000256" key="2">
    <source>
        <dbReference type="ARBA" id="ARBA00004448"/>
    </source>
</evidence>
<evidence type="ECO:0000256" key="1">
    <source>
        <dbReference type="ARBA" id="ARBA00003257"/>
    </source>
</evidence>
<feature type="transmembrane region" description="Helical" evidence="18">
    <location>
        <begin position="59"/>
        <end position="78"/>
    </location>
</feature>
<dbReference type="InterPro" id="IPR050175">
    <property type="entry name" value="Complex_I_Subunit_2"/>
</dbReference>
<dbReference type="InterPro" id="IPR003917">
    <property type="entry name" value="NADH_UbQ_OxRdtase_chain2"/>
</dbReference>
<feature type="transmembrane region" description="Helical" evidence="18">
    <location>
        <begin position="264"/>
        <end position="297"/>
    </location>
</feature>
<comment type="catalytic activity">
    <reaction evidence="17 18">
        <text>a ubiquinone + NADH + 5 H(+)(in) = a ubiquinol + NAD(+) + 4 H(+)(out)</text>
        <dbReference type="Rhea" id="RHEA:29091"/>
        <dbReference type="Rhea" id="RHEA-COMP:9565"/>
        <dbReference type="Rhea" id="RHEA-COMP:9566"/>
        <dbReference type="ChEBI" id="CHEBI:15378"/>
        <dbReference type="ChEBI" id="CHEBI:16389"/>
        <dbReference type="ChEBI" id="CHEBI:17976"/>
        <dbReference type="ChEBI" id="CHEBI:57540"/>
        <dbReference type="ChEBI" id="CHEBI:57945"/>
        <dbReference type="EC" id="7.1.1.2"/>
    </reaction>
</comment>
<evidence type="ECO:0000256" key="5">
    <source>
        <dbReference type="ARBA" id="ARBA00021008"/>
    </source>
</evidence>
<keyword evidence="8 18" id="KW-0812">Transmembrane</keyword>
<dbReference type="AlphaFoldDB" id="K7ZWM9"/>
<name>K7ZWM9_9CRUS</name>
<feature type="domain" description="NADH:quinone oxidoreductase/Mrp antiporter transmembrane" evidence="19">
    <location>
        <begin position="82"/>
        <end position="279"/>
    </location>
</feature>
<dbReference type="Pfam" id="PF00361">
    <property type="entry name" value="Proton_antipo_M"/>
    <property type="match status" value="2"/>
</dbReference>
<protein>
    <recommendedName>
        <fullName evidence="5 18">NADH-ubiquinone oxidoreductase chain 2</fullName>
        <ecNumber evidence="4 18">7.1.1.2</ecNumber>
    </recommendedName>
</protein>
<keyword evidence="10 18" id="KW-1278">Translocase</keyword>
<evidence type="ECO:0000256" key="12">
    <source>
        <dbReference type="ARBA" id="ARBA00022989"/>
    </source>
</evidence>
<keyword evidence="15 18" id="KW-0496">Mitochondrion</keyword>
<evidence type="ECO:0000313" key="20">
    <source>
        <dbReference type="EMBL" id="CCI71911.1"/>
    </source>
</evidence>
<dbReference type="InterPro" id="IPR001750">
    <property type="entry name" value="ND/Mrp_TM"/>
</dbReference>
<dbReference type="EC" id="7.1.1.2" evidence="4 18"/>
<sequence length="330" mass="38343">MFFHPSLILFLFLLLFSVVMMICMNSWFLIWFFIEMNLMSFIPLIMLKKSKFSAESALKYFFIQTLSSVLIIIGVLTLLTNMEIYILFFIMGLSIKLGLAPFHQWMVNIVEGLIWPLIGILLTIQKVGPFILFNYVHMMNESAIWAIFMVSLLCATVGAVGGLFTSSLRKIMVFSSISHSAWMILGLVISVNLWMIYFIFYSFILFSVLYIFMNFYMSNLNHMFLKLNFIITLSLGVNMLSLGGLPPLSGFIPKFLMMMEFVNFYNYFTLLYLLLSVFISLFFYSRIFVLNFIFLTLKNMFLGQKSIKVSMSVYINTMGLFIIPVVLYLY</sequence>
<feature type="transmembrane region" description="Helical" evidence="18">
    <location>
        <begin position="195"/>
        <end position="217"/>
    </location>
</feature>
<keyword evidence="7 18" id="KW-0679">Respiratory chain</keyword>
<evidence type="ECO:0000256" key="18">
    <source>
        <dbReference type="RuleBase" id="RU003403"/>
    </source>
</evidence>
<keyword evidence="14 18" id="KW-0830">Ubiquinone</keyword>
<keyword evidence="13 18" id="KW-0520">NAD</keyword>
<keyword evidence="16 18" id="KW-0472">Membrane</keyword>
<dbReference type="PANTHER" id="PTHR46552">
    <property type="entry name" value="NADH-UBIQUINONE OXIDOREDUCTASE CHAIN 2"/>
    <property type="match status" value="1"/>
</dbReference>
<comment type="similarity">
    <text evidence="3 18">Belongs to the complex I subunit 2 family.</text>
</comment>
<evidence type="ECO:0000256" key="4">
    <source>
        <dbReference type="ARBA" id="ARBA00012944"/>
    </source>
</evidence>